<dbReference type="AlphaFoldDB" id="A0A915L4K6"/>
<keyword evidence="1" id="KW-1185">Reference proteome</keyword>
<proteinExistence type="predicted"/>
<reference evidence="2" key="1">
    <citation type="submission" date="2022-11" db="UniProtKB">
        <authorList>
            <consortium name="WormBaseParasite"/>
        </authorList>
    </citation>
    <scope>IDENTIFICATION</scope>
</reference>
<name>A0A915L4K6_ROMCU</name>
<organism evidence="1 2">
    <name type="scientific">Romanomermis culicivorax</name>
    <name type="common">Nematode worm</name>
    <dbReference type="NCBI Taxonomy" id="13658"/>
    <lineage>
        <taxon>Eukaryota</taxon>
        <taxon>Metazoa</taxon>
        <taxon>Ecdysozoa</taxon>
        <taxon>Nematoda</taxon>
        <taxon>Enoplea</taxon>
        <taxon>Dorylaimia</taxon>
        <taxon>Mermithida</taxon>
        <taxon>Mermithoidea</taxon>
        <taxon>Mermithidae</taxon>
        <taxon>Romanomermis</taxon>
    </lineage>
</organism>
<dbReference type="Proteomes" id="UP000887565">
    <property type="component" value="Unplaced"/>
</dbReference>
<evidence type="ECO:0000313" key="1">
    <source>
        <dbReference type="Proteomes" id="UP000887565"/>
    </source>
</evidence>
<accession>A0A915L4K6</accession>
<sequence>MKKILAESLDFTEKCKIFLKTIDTIQLLTIVIVLIVQTFFKTPAVTECNALTAWMSKSGLAQSLARPAREPVWAMGRRSKTLIHIYMKSFKSIRLGNG</sequence>
<protein>
    <submittedName>
        <fullName evidence="2">Uncharacterized protein</fullName>
    </submittedName>
</protein>
<evidence type="ECO:0000313" key="2">
    <source>
        <dbReference type="WBParaSite" id="nRc.2.0.1.t44710-RA"/>
    </source>
</evidence>
<dbReference type="WBParaSite" id="nRc.2.0.1.t44710-RA">
    <property type="protein sequence ID" value="nRc.2.0.1.t44710-RA"/>
    <property type="gene ID" value="nRc.2.0.1.g44710"/>
</dbReference>